<dbReference type="Pfam" id="PF09457">
    <property type="entry name" value="RBD-FIP"/>
    <property type="match status" value="1"/>
</dbReference>
<dbReference type="SUPFAM" id="SSF144270">
    <property type="entry name" value="Eferin C-derminal domain-like"/>
    <property type="match status" value="1"/>
</dbReference>
<dbReference type="GO" id="GO:0017056">
    <property type="term" value="F:structural constituent of nuclear pore"/>
    <property type="evidence" value="ECO:0007669"/>
    <property type="project" value="TreeGrafter"/>
</dbReference>
<dbReference type="GO" id="GO:0006606">
    <property type="term" value="P:protein import into nucleus"/>
    <property type="evidence" value="ECO:0007669"/>
    <property type="project" value="TreeGrafter"/>
</dbReference>
<sequence length="962" mass="108150">MDSTLIVTVNHRTVLGTTDCIGALELPLQSLINVRMPTWYRLCKKRKYIDDNQQKKYRGEICLKFDFSNKICSETTKNLSASSFSISTLHGTSKLDTLKRKMRIGKKKNSNMGDTTSLISLPQYGHRRSSLCEVCPALPKSDRISMMELNQDGLIVPPSATTDNTINYPSLYNSHNVATSLGIDGVLFGSRRTSMSSNRNSLNSSPVPIVGEIDGSESPAIVPRPRSATSSGFGSARSTVINGSDLASSSRYPSREELLKNINDLRIELAKKDAKINDLQDYIGKLLARIMERNPEMLEVKSPRVALYRGSAILATFDSTTHIHGGILRVKANMKSYGKIVDAYLSNGFKLKAMRYAAIDASTSEILVALSNVDKTRSTDNAPVGELIRAVSIKHTNQTVFRYPAMQLLVHESHSIFSRAQHDSKLITLTVSDVLSYSLQYRSIIRSTLSTIPVSEYEIREMLTTAELIWSLVEAIFIKTHDSSIVVDLMTWARLSLAHTPYVDEISNLLRSSKIKRLNKEHFWHQIIYFVLSGMFNNAVTFLETYGNLCDDDAVRSLARVLSEIRMDLLNDENTALDFITAQEEVHNMCANGLFRSNPEAEKVALIIAGDIPTITSVSAQLDNWFELVPPYLLFVRPCATLPQLRDIVKDCLKIFGISKCNGIDAVVCELFSLEALRALHRISTSSTNWWFPAHLADLLQKADERITSAYGMDIRQHLIIEYGTSLFSEPGLWQVGFDYLRETGDEGLRHLELLIAEIPLDNETVATKLCSSCDEVGLDQTRKDIARTMAYRLLRTEKWGSALSWAIRSRDIEILSTVADQVISRCAPDQFSSISVVEHFTEVMLLSSSFVFLHRYYKFRKLLESDQKVKAAELLVELIVSDLVPRKFDVILLSDLISILNEEDEIIVSKDGTEQLLEHLIQYEADGPFEHNSDTWKMRLRTVRYMLLQNLARTVLTSTSS</sequence>
<dbReference type="WBParaSite" id="sdigi.contig283.g7035.t1">
    <property type="protein sequence ID" value="sdigi.contig283.g7035.t1"/>
    <property type="gene ID" value="sdigi.contig283.g7035"/>
</dbReference>
<accession>A0A915PVA0</accession>
<dbReference type="GO" id="GO:0045893">
    <property type="term" value="P:positive regulation of DNA-templated transcription"/>
    <property type="evidence" value="ECO:0007669"/>
    <property type="project" value="TreeGrafter"/>
</dbReference>
<dbReference type="Gene3D" id="2.60.40.150">
    <property type="entry name" value="C2 domain"/>
    <property type="match status" value="1"/>
</dbReference>
<evidence type="ECO:0000256" key="7">
    <source>
        <dbReference type="ARBA" id="ARBA00023132"/>
    </source>
</evidence>
<evidence type="ECO:0000256" key="10">
    <source>
        <dbReference type="SAM" id="Coils"/>
    </source>
</evidence>
<dbReference type="GO" id="GO:0031965">
    <property type="term" value="C:nuclear membrane"/>
    <property type="evidence" value="ECO:0007669"/>
    <property type="project" value="UniProtKB-UniRule"/>
</dbReference>
<evidence type="ECO:0000313" key="13">
    <source>
        <dbReference type="Proteomes" id="UP000887581"/>
    </source>
</evidence>
<evidence type="ECO:0000256" key="1">
    <source>
        <dbReference type="ARBA" id="ARBA00004567"/>
    </source>
</evidence>
<dbReference type="PANTHER" id="PTHR13373">
    <property type="entry name" value="FROUNT PROTEIN-RELATED"/>
    <property type="match status" value="1"/>
</dbReference>
<dbReference type="InterPro" id="IPR011502">
    <property type="entry name" value="Nucleoporin_Nup85"/>
</dbReference>
<keyword evidence="7 9" id="KW-0906">Nuclear pore complex</keyword>
<comment type="similarity">
    <text evidence="2 9">Belongs to the nucleoporin Nup85 family.</text>
</comment>
<keyword evidence="5 9" id="KW-0653">Protein transport</keyword>
<feature type="region of interest" description="Disordered" evidence="11">
    <location>
        <begin position="213"/>
        <end position="234"/>
    </location>
</feature>
<evidence type="ECO:0000256" key="6">
    <source>
        <dbReference type="ARBA" id="ARBA00023010"/>
    </source>
</evidence>
<proteinExistence type="inferred from homology"/>
<dbReference type="AlphaFoldDB" id="A0A915PVA0"/>
<feature type="coiled-coil region" evidence="10">
    <location>
        <begin position="255"/>
        <end position="282"/>
    </location>
</feature>
<organism evidence="13 14">
    <name type="scientific">Setaria digitata</name>
    <dbReference type="NCBI Taxonomy" id="48799"/>
    <lineage>
        <taxon>Eukaryota</taxon>
        <taxon>Metazoa</taxon>
        <taxon>Ecdysozoa</taxon>
        <taxon>Nematoda</taxon>
        <taxon>Chromadorea</taxon>
        <taxon>Rhabditida</taxon>
        <taxon>Spirurina</taxon>
        <taxon>Spiruromorpha</taxon>
        <taxon>Filarioidea</taxon>
        <taxon>Setariidae</taxon>
        <taxon>Setaria</taxon>
    </lineage>
</organism>
<evidence type="ECO:0000256" key="5">
    <source>
        <dbReference type="ARBA" id="ARBA00022927"/>
    </source>
</evidence>
<comment type="subcellular location">
    <subcellularLocation>
        <location evidence="1 9">Nucleus</location>
        <location evidence="1 9">Nuclear pore complex</location>
    </subcellularLocation>
</comment>
<dbReference type="Gene3D" id="1.20.5.2440">
    <property type="match status" value="1"/>
</dbReference>
<dbReference type="PROSITE" id="PS51511">
    <property type="entry name" value="FIP_RBD"/>
    <property type="match status" value="1"/>
</dbReference>
<protein>
    <recommendedName>
        <fullName evidence="9">Nuclear pore complex protein Nup85</fullName>
    </recommendedName>
</protein>
<evidence type="ECO:0000313" key="14">
    <source>
        <dbReference type="WBParaSite" id="sdigi.contig283.g7035.t1"/>
    </source>
</evidence>
<comment type="subunit">
    <text evidence="9">Component of the nuclear pore complex (NPC).</text>
</comment>
<keyword evidence="6 9" id="KW-0811">Translocation</keyword>
<evidence type="ECO:0000256" key="3">
    <source>
        <dbReference type="ARBA" id="ARBA00022448"/>
    </source>
</evidence>
<name>A0A915PVA0_9BILA</name>
<keyword evidence="8 9" id="KW-0539">Nucleus</keyword>
<evidence type="ECO:0000256" key="11">
    <source>
        <dbReference type="SAM" id="MobiDB-lite"/>
    </source>
</evidence>
<dbReference type="Pfam" id="PF07575">
    <property type="entry name" value="Nucleopor_Nup85"/>
    <property type="match status" value="1"/>
</dbReference>
<reference evidence="14" key="1">
    <citation type="submission" date="2022-11" db="UniProtKB">
        <authorList>
            <consortium name="WormBaseParasite"/>
        </authorList>
    </citation>
    <scope>IDENTIFICATION</scope>
</reference>
<evidence type="ECO:0000256" key="9">
    <source>
        <dbReference type="RuleBase" id="RU365073"/>
    </source>
</evidence>
<dbReference type="InterPro" id="IPR037245">
    <property type="entry name" value="FIP-RBD_C_sf"/>
</dbReference>
<evidence type="ECO:0000256" key="8">
    <source>
        <dbReference type="ARBA" id="ARBA00023242"/>
    </source>
</evidence>
<keyword evidence="4 9" id="KW-0509">mRNA transport</keyword>
<dbReference type="InterPro" id="IPR035892">
    <property type="entry name" value="C2_domain_sf"/>
</dbReference>
<feature type="domain" description="FIP-RBD" evidence="12">
    <location>
        <begin position="239"/>
        <end position="301"/>
    </location>
</feature>
<dbReference type="InterPro" id="IPR019018">
    <property type="entry name" value="Rab-bd_FIP-RBD"/>
</dbReference>
<keyword evidence="10" id="KW-0175">Coiled coil</keyword>
<dbReference type="GO" id="GO:0006406">
    <property type="term" value="P:mRNA export from nucleus"/>
    <property type="evidence" value="ECO:0007669"/>
    <property type="project" value="TreeGrafter"/>
</dbReference>
<keyword evidence="3 9" id="KW-0813">Transport</keyword>
<evidence type="ECO:0000256" key="2">
    <source>
        <dbReference type="ARBA" id="ARBA00005573"/>
    </source>
</evidence>
<evidence type="ECO:0000259" key="12">
    <source>
        <dbReference type="PROSITE" id="PS51511"/>
    </source>
</evidence>
<dbReference type="PANTHER" id="PTHR13373:SF21">
    <property type="entry name" value="NUCLEAR PORE COMPLEX PROTEIN NUP85"/>
    <property type="match status" value="1"/>
</dbReference>
<keyword evidence="9" id="KW-0472">Membrane</keyword>
<dbReference type="GO" id="GO:0031080">
    <property type="term" value="C:nuclear pore outer ring"/>
    <property type="evidence" value="ECO:0007669"/>
    <property type="project" value="TreeGrafter"/>
</dbReference>
<keyword evidence="13" id="KW-1185">Reference proteome</keyword>
<dbReference type="Proteomes" id="UP000887581">
    <property type="component" value="Unplaced"/>
</dbReference>
<evidence type="ECO:0000256" key="4">
    <source>
        <dbReference type="ARBA" id="ARBA00022816"/>
    </source>
</evidence>
<comment type="function">
    <text evidence="9">Functions as a component of the nuclear pore complex (NPC).</text>
</comment>